<accession>A0ACC0V4P5</accession>
<comment type="caution">
    <text evidence="1">The sequence shown here is derived from an EMBL/GenBank/DDBJ whole genome shotgun (WGS) entry which is preliminary data.</text>
</comment>
<name>A0ACC0V4P5_9HYPO</name>
<evidence type="ECO:0000313" key="1">
    <source>
        <dbReference type="EMBL" id="KAI9901122.1"/>
    </source>
</evidence>
<dbReference type="Proteomes" id="UP001163324">
    <property type="component" value="Chromosome 3"/>
</dbReference>
<keyword evidence="2" id="KW-1185">Reference proteome</keyword>
<sequence length="152" mass="16707">MNILPPRTISKSSKKTLGRGFSGKSGRVAYASAKPNAGNDYAVNYVSIRIPKSYCDKIIADSRGTLKLARHPKSQEQDGHVWMNVNLDKLGSQSTFFVYTNPEDPSSALQAAIGLKEFMRKVESNVIITMFCDIGASCTSGVKRKRRGLKYA</sequence>
<organism evidence="1 2">
    <name type="scientific">Trichothecium roseum</name>
    <dbReference type="NCBI Taxonomy" id="47278"/>
    <lineage>
        <taxon>Eukaryota</taxon>
        <taxon>Fungi</taxon>
        <taxon>Dikarya</taxon>
        <taxon>Ascomycota</taxon>
        <taxon>Pezizomycotina</taxon>
        <taxon>Sordariomycetes</taxon>
        <taxon>Hypocreomycetidae</taxon>
        <taxon>Hypocreales</taxon>
        <taxon>Hypocreales incertae sedis</taxon>
        <taxon>Trichothecium</taxon>
    </lineage>
</organism>
<dbReference type="EMBL" id="CM047942">
    <property type="protein sequence ID" value="KAI9901122.1"/>
    <property type="molecule type" value="Genomic_DNA"/>
</dbReference>
<evidence type="ECO:0000313" key="2">
    <source>
        <dbReference type="Proteomes" id="UP001163324"/>
    </source>
</evidence>
<reference evidence="1" key="1">
    <citation type="submission" date="2022-10" db="EMBL/GenBank/DDBJ databases">
        <title>Complete Genome of Trichothecium roseum strain YXFP-22015, a Plant Pathogen Isolated from Citrus.</title>
        <authorList>
            <person name="Wang Y."/>
            <person name="Zhu L."/>
        </authorList>
    </citation>
    <scope>NUCLEOTIDE SEQUENCE</scope>
    <source>
        <strain evidence="1">YXFP-22015</strain>
    </source>
</reference>
<protein>
    <submittedName>
        <fullName evidence="1">Uncharacterized protein</fullName>
    </submittedName>
</protein>
<gene>
    <name evidence="1" type="ORF">N3K66_002939</name>
</gene>
<proteinExistence type="predicted"/>